<dbReference type="Proteomes" id="UP001321450">
    <property type="component" value="Chromosome"/>
</dbReference>
<accession>A0AAU9CQ97</accession>
<name>A0AAU9CQ97_9GAMM</name>
<gene>
    <name evidence="2" type="ORF">MIN45_P0872</name>
</gene>
<dbReference type="Pfam" id="PF13148">
    <property type="entry name" value="DUF3987"/>
    <property type="match status" value="1"/>
</dbReference>
<dbReference type="AlphaFoldDB" id="A0AAU9CQ97"/>
<evidence type="ECO:0000313" key="3">
    <source>
        <dbReference type="Proteomes" id="UP001321450"/>
    </source>
</evidence>
<evidence type="ECO:0000313" key="2">
    <source>
        <dbReference type="EMBL" id="BCX88503.1"/>
    </source>
</evidence>
<evidence type="ECO:0008006" key="4">
    <source>
        <dbReference type="Google" id="ProtNLM"/>
    </source>
</evidence>
<reference evidence="3" key="1">
    <citation type="journal article" date="2024" name="Int. J. Syst. Evol. Microbiol.">
        <title>Methylomarinovum tepidoasis sp. nov., a moderately thermophilic methanotroph of the family Methylothermaceae isolated from a deep-sea hydrothermal field.</title>
        <authorList>
            <person name="Hirayama H."/>
            <person name="Takaki Y."/>
            <person name="Abe M."/>
            <person name="Miyazaki M."/>
            <person name="Uematsu K."/>
            <person name="Matsui Y."/>
            <person name="Takai K."/>
        </authorList>
    </citation>
    <scope>NUCLEOTIDE SEQUENCE [LARGE SCALE GENOMIC DNA]</scope>
    <source>
        <strain evidence="3">IN45</strain>
    </source>
</reference>
<sequence>MSAQIEAIADRIEERLHGKKRHGKKQSLTEADKVWLLKAAESRLLNSPIDLPEYSAEALGPLAPVARAIADGGQMDIALAGQSVLGAAALCTQAVVNVETLTGDDPLVLYLLSIADSGDGKTLAENAALAPIRHYQRERTEAYKAALRDWKQAKPDDRDEEPPRAPYLLMSDATIEGIRRSFMEGSPSQGLFSSEAAVVLTGYGMQPEHKAKTAAELNALWDRGEISVTRGGIGRVQLYDRRLSVHLMIQPSAARAALFDDLFANIGFWPRFLFAWPQPAPPRKAKGFRPDKDPAIGQFWRRCAQLLPATERESCDDLPTLTLSNAARRRIETFFEGLERSAKLAGGRYEQIKPFALRASQQACRIAGVLAAYEDATAVSEAHIDCGIRLATYSLESWRAAFGDRDAAENARRAYRLFEWLVNVRNGAATETDMLKNGPKPRSRSIRDAATALLHAHGFIDLDADQKPPKWIAVRPEEGGGANLTPGERGELGETP</sequence>
<dbReference type="InterPro" id="IPR025048">
    <property type="entry name" value="DUF3987"/>
</dbReference>
<dbReference type="RefSeq" id="WP_286293645.1">
    <property type="nucleotide sequence ID" value="NZ_AP024718.1"/>
</dbReference>
<evidence type="ECO:0000256" key="1">
    <source>
        <dbReference type="SAM" id="MobiDB-lite"/>
    </source>
</evidence>
<proteinExistence type="predicted"/>
<keyword evidence="3" id="KW-1185">Reference proteome</keyword>
<feature type="region of interest" description="Disordered" evidence="1">
    <location>
        <begin position="472"/>
        <end position="496"/>
    </location>
</feature>
<organism evidence="2 3">
    <name type="scientific">Methylomarinovum tepidoasis</name>
    <dbReference type="NCBI Taxonomy" id="2840183"/>
    <lineage>
        <taxon>Bacteria</taxon>
        <taxon>Pseudomonadati</taxon>
        <taxon>Pseudomonadota</taxon>
        <taxon>Gammaproteobacteria</taxon>
        <taxon>Methylococcales</taxon>
        <taxon>Methylothermaceae</taxon>
        <taxon>Methylomarinovum</taxon>
    </lineage>
</organism>
<dbReference type="KEGG" id="meiy:MIN45_P0872"/>
<dbReference type="EMBL" id="AP024718">
    <property type="protein sequence ID" value="BCX88503.1"/>
    <property type="molecule type" value="Genomic_DNA"/>
</dbReference>
<protein>
    <recommendedName>
        <fullName evidence="4">DUF3987 domain-containing protein</fullName>
    </recommendedName>
</protein>